<feature type="compositionally biased region" description="Low complexity" evidence="1">
    <location>
        <begin position="3264"/>
        <end position="3279"/>
    </location>
</feature>
<dbReference type="CDD" id="cd00030">
    <property type="entry name" value="C2"/>
    <property type="match status" value="1"/>
</dbReference>
<feature type="compositionally biased region" description="Acidic residues" evidence="1">
    <location>
        <begin position="3107"/>
        <end position="3117"/>
    </location>
</feature>
<dbReference type="Pfam" id="PF25339">
    <property type="entry name" value="C2_C2CD3_N"/>
    <property type="match status" value="1"/>
</dbReference>
<feature type="region of interest" description="Disordered" evidence="1">
    <location>
        <begin position="2201"/>
        <end position="2227"/>
    </location>
</feature>
<feature type="region of interest" description="Disordered" evidence="1">
    <location>
        <begin position="1739"/>
        <end position="1794"/>
    </location>
</feature>
<feature type="compositionally biased region" description="Low complexity" evidence="1">
    <location>
        <begin position="545"/>
        <end position="555"/>
    </location>
</feature>
<feature type="compositionally biased region" description="Acidic residues" evidence="1">
    <location>
        <begin position="2380"/>
        <end position="2400"/>
    </location>
</feature>
<name>A0ABM1W193_APLCA</name>
<feature type="region of interest" description="Disordered" evidence="1">
    <location>
        <begin position="519"/>
        <end position="655"/>
    </location>
</feature>
<feature type="region of interest" description="Disordered" evidence="1">
    <location>
        <begin position="3286"/>
        <end position="3305"/>
    </location>
</feature>
<feature type="compositionally biased region" description="Low complexity" evidence="1">
    <location>
        <begin position="2174"/>
        <end position="2184"/>
    </location>
</feature>
<feature type="compositionally biased region" description="Acidic residues" evidence="1">
    <location>
        <begin position="2347"/>
        <end position="2362"/>
    </location>
</feature>
<feature type="compositionally biased region" description="Basic and acidic residues" evidence="1">
    <location>
        <begin position="3314"/>
        <end position="3323"/>
    </location>
</feature>
<feature type="compositionally biased region" description="Polar residues" evidence="1">
    <location>
        <begin position="212"/>
        <end position="226"/>
    </location>
</feature>
<feature type="compositionally biased region" description="Basic and acidic residues" evidence="1">
    <location>
        <begin position="2331"/>
        <end position="2346"/>
    </location>
</feature>
<evidence type="ECO:0000259" key="2">
    <source>
        <dbReference type="PROSITE" id="PS50004"/>
    </source>
</evidence>
<feature type="compositionally biased region" description="Basic and acidic residues" evidence="1">
    <location>
        <begin position="2925"/>
        <end position="2934"/>
    </location>
</feature>
<dbReference type="Pfam" id="PF00168">
    <property type="entry name" value="C2"/>
    <property type="match status" value="3"/>
</dbReference>
<gene>
    <name evidence="4" type="primary">LOC101855141</name>
</gene>
<feature type="region of interest" description="Disordered" evidence="1">
    <location>
        <begin position="3215"/>
        <end position="3279"/>
    </location>
</feature>
<feature type="compositionally biased region" description="Acidic residues" evidence="1">
    <location>
        <begin position="2707"/>
        <end position="2731"/>
    </location>
</feature>
<feature type="compositionally biased region" description="Basic residues" evidence="1">
    <location>
        <begin position="526"/>
        <end position="544"/>
    </location>
</feature>
<feature type="compositionally biased region" description="Low complexity" evidence="1">
    <location>
        <begin position="3220"/>
        <end position="3241"/>
    </location>
</feature>
<feature type="compositionally biased region" description="Basic and acidic residues" evidence="1">
    <location>
        <begin position="2572"/>
        <end position="2614"/>
    </location>
</feature>
<proteinExistence type="predicted"/>
<evidence type="ECO:0000313" key="4">
    <source>
        <dbReference type="RefSeq" id="XP_035828436.1"/>
    </source>
</evidence>
<protein>
    <submittedName>
        <fullName evidence="4">C2 domain-containing protein 3</fullName>
    </submittedName>
</protein>
<feature type="region of interest" description="Disordered" evidence="1">
    <location>
        <begin position="202"/>
        <end position="243"/>
    </location>
</feature>
<feature type="region of interest" description="Disordered" evidence="1">
    <location>
        <begin position="484"/>
        <end position="506"/>
    </location>
</feature>
<feature type="compositionally biased region" description="Gly residues" evidence="1">
    <location>
        <begin position="2536"/>
        <end position="2547"/>
    </location>
</feature>
<feature type="compositionally biased region" description="Low complexity" evidence="1">
    <location>
        <begin position="2876"/>
        <end position="2888"/>
    </location>
</feature>
<dbReference type="Proteomes" id="UP000694888">
    <property type="component" value="Unplaced"/>
</dbReference>
<reference evidence="4" key="1">
    <citation type="submission" date="2025-08" db="UniProtKB">
        <authorList>
            <consortium name="RefSeq"/>
        </authorList>
    </citation>
    <scope>IDENTIFICATION</scope>
</reference>
<feature type="region of interest" description="Disordered" evidence="1">
    <location>
        <begin position="1995"/>
        <end position="2047"/>
    </location>
</feature>
<evidence type="ECO:0000313" key="3">
    <source>
        <dbReference type="Proteomes" id="UP000694888"/>
    </source>
</evidence>
<feature type="compositionally biased region" description="Basic residues" evidence="1">
    <location>
        <begin position="594"/>
        <end position="618"/>
    </location>
</feature>
<feature type="compositionally biased region" description="Basic and acidic residues" evidence="1">
    <location>
        <begin position="2643"/>
        <end position="2653"/>
    </location>
</feature>
<sequence>MVKRPPKFGLQGKPKETRSSEDNVQVQVNGGLPPQVDGQIRCFCKLSISQVVWTVLKPPQLALVRVKWWGEEGNGVLFRPFDVKKGNRSGCRTTARYPVRSGPCQFATYLNDMGSLMLDLLTGPNSEVIGQASISQIGQLTNTKPVNGFFPVLSSSGQKLANLQVSIVLEPLIASYDQSGSIPTTDAAGDVRRHQESLLEPASFHPKPHSDLPSQPENTVFISPTSNKERLKEQSRSQGTRFGADMRQQLNYGLPNGSTSPSHGNHSSAVAITMNGDVVSLANGTVGNADLGASGGFAYHGDLNNSSNMANRAGSPKRAADSGGADLLSVLVDRGNKLREAMIVSSLHSDQNVAGSQLNAAGSSNLLKSPPKSGFAPGAVNLAMSPAGSGPAKSAVDFLLGSPVRNQDFQLYQLMNGLSPGTSLSSDVGHDLLLSEAEDPMHDNSLLQELFYHNSDFEGLGINDISGLEPSALTAPHLSLPARLPGSNGLHHPLTEPGNQRPLSRTSSLTSLQLLEQDQEAAEGKKKTKRKARSRSGSRSRSRSRSNSQTRSRSNTPRKHTSKVLKPEVKESAANAGGKENIPGRTKDTSKLSSKPRRKMRSRSTSRSRSRSRSGRRKVSVDEGSDSDRMSTARSESSRVSFDPVPSDMNNPKSEGLSVERLTLLGRVHVARVNVELLDVLRPDNLDTSDSKLSVSKLRGGRPPRPLKSKKPCTYFVEYQFPVTSVSRDKYTANAMATEVTRVASKNIKNGSVLFNHRTVFPIMFDGTVVEKWWKAALVFRVYCREAGQNSPTLIGSGGMSLKSILRSENLCVQRQIEVPDTRKNGLLNSSRSTSFNSSMTGRSNTHLFGHLKVSVELGSDHREFATVMARTKLAEMSGNVKVVPIGRPSSEQARLVEQLNQNKDQPVVKSPVKKIGRDNVTRNSYLVCRMFWCNDAVHSNVCWGTLDPEYNFLQVAPVLMTNSLLERMRDNYMIVEVWDKKVSSENDKLIGMVKLSLHQFYLSFRERKIANALLRSQYPVMAADNYMPIVDLFSGLHFGQLKVVLAMGSEEQISTLQRLALDSSGLEQVPQKPTSYLERQDLLNGAPTQASGSGVEHQFEVIIEGVRGLKLFESMIWGEADCFVQFFFPTQGESGQQEGPISIKSIPTMKCFRTATTLCVPDPTFHDSSRHKLMLPVGTPVQRELLTACANSGGGVSGLPFEVWCRYYTPNVRDQLIAKCTLPLAKLCAMITMHKRGEPCVQSFPLRLSHVGVDGQMEDAELAAKSRDAGLLDITVHYKSQTAQVDSNAPVSGRHHDGSQVCLSIGVLRASGLKAAADYLAELDPSMVYPADVGINAYVRIKITFLGKESERMTKTVARSFCPDFNHYLDFPCPLLMSSVLSADSTSLAELLESAEAVFEIWHQTPTGLYKDVQSEKALGEVSMRRLAQSSGDILLGTSVVPLMSLLTRRTGLSGWFAVNLPNVGWARPTQGDQGLGTALDQKIWSTAACTIHLYNKSQVMSLSLSTQYQALVTFVFHQFCLFLYPSVQVVGGLELSLRFAHQDDRDRVVGVARSVGWSPIDVEVEQPDWQDEDSHQRVHNLTVSVDQVSFPLSSAVLVGRSELEAGTRCYLRYKLYDKGAVVSKSRRVNVSEGGNLLCTLNHKHSFMLSHTAPLQWYLREERLEIQAWLTFGKGRAGEKKPRQRDKLIGSCYMDLESLTDMRRKQQRISGLFPVFKPGTSHLKGAFIKAQVTSRLSTNAKEQNSESDLTANPNDVSQSGSETDLSSDNAQLFGELGLNNKSPKKKRGRGKDPEASFSVLLAVERAMHLPLVTERNRSGEINPTTYISYQSAERSSPSCSSVFPNSANPVWDYAVETRLSTEYLHKENKNLVLKVWHKPSDAPKSPDKSSDRVLGFVSVDLSPLTKGLHQICGWYNIVDFTGQCRGQIKVSITPQETPRSLLPQSSPSSSLMMPMMPVPGLSFPTCTQAVASSIAEQLASLQQRVMERMGALTAGQDAGPTAGGAASGQELNRTGESSQKEDWEFSGTSQEVESEPAAPLHWQPKFINKPDLDDPSKSYLFSSLRRQLADLDTITQKLKTRLTLTPAAPDGDTSLNQVNSARSGDILTGTQSGLSTIHTASSLMTTHGSRYNNASSSEVATSQESARSRTANNSSLLEGEPLTVAGVSSDRAGNSSNNNSGNNVHQKLLDSGVFSAKNFSEKSAEDAPESHRSSDKNIELVGTTDDNMSTLPSALIRSLPVPPSAVNTLEAGFLAAAAAKTQTLLPTGDYSESSGNSHGFVPGTQRSTVTAGSMSVQDAGRMDGSKETSSGTGSKGTSKNSGSGSACSEKIAEESVRTRKEKQLYEEEDEDSDTEVEEEDKEVGSGRHYGSYHRYREMLDDEEDEDDVEEEGEADEDVVEVVPRSLNNMSTVLALTTAADAVAANNGEEPPPAAGSKIADNCEDVNTDVEGPRKDLEKLAFSPASPNVHEGTSLWCSEDNDSFFQQVFERNKQVLNESGDEAIEELTIDSWLQGQGERLAGHERLQTWLEAHGGSSAGEGTQGAGGRDTEEEEEEEEEEDEKDGAVVRGGESGRDQDEREKEEFQWKDGEKSSKQVRDEEGSCSRQGYDEEKMATTNGSRKLSGVDVRLHLNEDSDAESGEETLREGYKNDDVWQQMTARNSSDEETARDMWTTQRQQTVVTEFFDDEEQQPKSNNVPVYAHDNDNNDDDDHDEEEEEKEGNEREDEDAVLDMLPSFSPNAPVSLLSNVELVDSLNSTAHVNGWGSNLNTVESQFSENGNAGGEYPYTLVLADTRQASMRSRNGGGKGNGGARPKVKHLLSNVELDSNHSSQRPSSGSSLASRASATSQLSGEKAGSLRSLETDSFKPAGGSGGASVKSSSSHSSAAMATNVGHGSHAVLDQSNGNGAVNEESDRGMNVDELEELHQNDDRVVETNVNVNSSNAGRMTRKSRSHRSRKSRLHSDRDSTLDSAYVDGDYSDGHTTQPNSIIMVNGNSSGVSGGVCHMSTDELTPEDSGLGPAVTAGLNGEEEEPGAGLPNFFMPVEELQASIRALQMATSAAVNVSEEDVKSQNKAKVVSELVNKIAAPKAKATLASTKNKKPPSEEEKEGNEREDEDAVLDMLPSFSPNAPVSLLSNVELVDSLNSTAHVNGWGSNLNTVESQFSENGNAGGEYPYTLVLADTRQASMRSRNGGGKGNGGARPKVKHLLSNVELDSNHSSQRPSSGSSLASRASATSQLSGEKAGSLRSLETDSFKPAGSSGGASVKSSSSHSSAAMATNVGHGSHAVLDQSNGNGAVNEESDRGMNVEELEELHQNDDRVVETNVNVNSSNAGRMTRKSRSHRSRKSRLHSDRDSTLDSAYVDGDYSDGHTTQPNSIIMVNGNSSGVSGGVCHMSTDELTPEDSGLGPAVTAGLNGEEEEPGAGLPNFFMPVEELQASIRALQMATSAAVNVSEEDVKSQNKAKVVSELVNKIAAPKAKATLASTKNKKPPSVEEAKRIAKIFSSKMS</sequence>
<feature type="compositionally biased region" description="Low complexity" evidence="1">
    <location>
        <begin position="2831"/>
        <end position="2852"/>
    </location>
</feature>
<accession>A0ABM1W193</accession>
<dbReference type="GeneID" id="101855141"/>
<dbReference type="SUPFAM" id="SSF49562">
    <property type="entry name" value="C2 domain (Calcium/lipid-binding domain, CaLB)"/>
    <property type="match status" value="2"/>
</dbReference>
<dbReference type="InterPro" id="IPR000008">
    <property type="entry name" value="C2_dom"/>
</dbReference>
<feature type="compositionally biased region" description="Low complexity" evidence="1">
    <location>
        <begin position="2935"/>
        <end position="2944"/>
    </location>
</feature>
<dbReference type="InterPro" id="IPR035892">
    <property type="entry name" value="C2_domain_sf"/>
</dbReference>
<evidence type="ECO:0000256" key="1">
    <source>
        <dbReference type="SAM" id="MobiDB-lite"/>
    </source>
</evidence>
<dbReference type="RefSeq" id="XP_035828436.1">
    <property type="nucleotide sequence ID" value="XM_035972543.1"/>
</dbReference>
<dbReference type="Gene3D" id="2.60.40.150">
    <property type="entry name" value="C2 domain"/>
    <property type="match status" value="2"/>
</dbReference>
<dbReference type="PANTHER" id="PTHR21254">
    <property type="entry name" value="C2 DOMAIN-CONTAINING PROTEIN 3"/>
    <property type="match status" value="1"/>
</dbReference>
<feature type="compositionally biased region" description="Basic and acidic residues" evidence="1">
    <location>
        <begin position="2201"/>
        <end position="2219"/>
    </location>
</feature>
<feature type="compositionally biased region" description="Polar residues" evidence="1">
    <location>
        <begin position="2285"/>
        <end position="2297"/>
    </location>
</feature>
<feature type="compositionally biased region" description="Low complexity" evidence="1">
    <location>
        <begin position="3324"/>
        <end position="3333"/>
    </location>
</feature>
<feature type="region of interest" description="Disordered" evidence="1">
    <location>
        <begin position="1"/>
        <end position="24"/>
    </location>
</feature>
<feature type="domain" description="C2" evidence="2">
    <location>
        <begin position="1782"/>
        <end position="1916"/>
    </location>
</feature>
<feature type="region of interest" description="Disordered" evidence="1">
    <location>
        <begin position="2826"/>
        <end position="2890"/>
    </location>
</feature>
<feature type="compositionally biased region" description="Basic residues" evidence="1">
    <location>
        <begin position="3337"/>
        <end position="3350"/>
    </location>
</feature>
<dbReference type="PANTHER" id="PTHR21254:SF1">
    <property type="entry name" value="C2 DOMAIN-CONTAINING PROTEIN 3"/>
    <property type="match status" value="1"/>
</dbReference>
<feature type="compositionally biased region" description="Polar residues" evidence="1">
    <location>
        <begin position="2128"/>
        <end position="2157"/>
    </location>
</feature>
<feature type="region of interest" description="Disordered" evidence="1">
    <location>
        <begin position="2925"/>
        <end position="2987"/>
    </location>
</feature>
<dbReference type="PROSITE" id="PS50004">
    <property type="entry name" value="C2"/>
    <property type="match status" value="2"/>
</dbReference>
<feature type="compositionally biased region" description="Polar residues" evidence="1">
    <location>
        <begin position="2673"/>
        <end position="2682"/>
    </location>
</feature>
<feature type="region of interest" description="Disordered" evidence="1">
    <location>
        <begin position="3092"/>
        <end position="3117"/>
    </location>
</feature>
<feature type="region of interest" description="Disordered" evidence="1">
    <location>
        <begin position="2128"/>
        <end position="2187"/>
    </location>
</feature>
<feature type="compositionally biased region" description="Basic residues" evidence="1">
    <location>
        <begin position="2948"/>
        <end position="2961"/>
    </location>
</feature>
<dbReference type="InterPro" id="IPR057537">
    <property type="entry name" value="C2_C2CD3_N"/>
</dbReference>
<keyword evidence="3" id="KW-1185">Reference proteome</keyword>
<organism evidence="3 4">
    <name type="scientific">Aplysia californica</name>
    <name type="common">California sea hare</name>
    <dbReference type="NCBI Taxonomy" id="6500"/>
    <lineage>
        <taxon>Eukaryota</taxon>
        <taxon>Metazoa</taxon>
        <taxon>Spiralia</taxon>
        <taxon>Lophotrochozoa</taxon>
        <taxon>Mollusca</taxon>
        <taxon>Gastropoda</taxon>
        <taxon>Heterobranchia</taxon>
        <taxon>Euthyneura</taxon>
        <taxon>Tectipleura</taxon>
        <taxon>Aplysiida</taxon>
        <taxon>Aplysioidea</taxon>
        <taxon>Aplysiidae</taxon>
        <taxon>Aplysia</taxon>
    </lineage>
</organism>
<feature type="compositionally biased region" description="Acidic residues" evidence="1">
    <location>
        <begin position="2550"/>
        <end position="2563"/>
    </location>
</feature>
<feature type="region of interest" description="Disordered" evidence="1">
    <location>
        <begin position="2528"/>
        <end position="2733"/>
    </location>
</feature>
<feature type="domain" description="C2" evidence="2">
    <location>
        <begin position="1080"/>
        <end position="1238"/>
    </location>
</feature>
<feature type="region of interest" description="Disordered" evidence="1">
    <location>
        <begin position="2269"/>
        <end position="2400"/>
    </location>
</feature>
<feature type="region of interest" description="Disordered" evidence="1">
    <location>
        <begin position="3314"/>
        <end position="3376"/>
    </location>
</feature>
<feature type="compositionally biased region" description="Polar residues" evidence="1">
    <location>
        <begin position="1739"/>
        <end position="1771"/>
    </location>
</feature>
<feature type="compositionally biased region" description="Low complexity" evidence="1">
    <location>
        <begin position="2308"/>
        <end position="2326"/>
    </location>
</feature>
<dbReference type="SMART" id="SM00239">
    <property type="entry name" value="C2"/>
    <property type="match status" value="5"/>
</dbReference>